<evidence type="ECO:0000313" key="3">
    <source>
        <dbReference type="EMBL" id="KAJ8601948.1"/>
    </source>
</evidence>
<evidence type="ECO:0000256" key="2">
    <source>
        <dbReference type="SAM" id="MobiDB-lite"/>
    </source>
</evidence>
<name>A0AAD7XJR3_9STRA</name>
<feature type="region of interest" description="Disordered" evidence="2">
    <location>
        <begin position="176"/>
        <end position="222"/>
    </location>
</feature>
<dbReference type="EMBL" id="JAQMWT010000393">
    <property type="protein sequence ID" value="KAJ8601948.1"/>
    <property type="molecule type" value="Genomic_DNA"/>
</dbReference>
<dbReference type="InterPro" id="IPR043519">
    <property type="entry name" value="NT_sf"/>
</dbReference>
<dbReference type="SUPFAM" id="SSF81301">
    <property type="entry name" value="Nucleotidyltransferase"/>
    <property type="match status" value="1"/>
</dbReference>
<evidence type="ECO:0000313" key="4">
    <source>
        <dbReference type="Proteomes" id="UP001230188"/>
    </source>
</evidence>
<evidence type="ECO:0008006" key="5">
    <source>
        <dbReference type="Google" id="ProtNLM"/>
    </source>
</evidence>
<dbReference type="GO" id="GO:0090071">
    <property type="term" value="P:negative regulation of ribosome biogenesis"/>
    <property type="evidence" value="ECO:0007669"/>
    <property type="project" value="TreeGrafter"/>
</dbReference>
<dbReference type="InterPro" id="IPR004394">
    <property type="entry name" value="Iojap/RsfS/C7orf30"/>
</dbReference>
<gene>
    <name evidence="3" type="ORF">CTAYLR_004433</name>
</gene>
<feature type="compositionally biased region" description="Pro residues" evidence="2">
    <location>
        <begin position="188"/>
        <end position="197"/>
    </location>
</feature>
<dbReference type="Pfam" id="PF02410">
    <property type="entry name" value="RsfS"/>
    <property type="match status" value="1"/>
</dbReference>
<proteinExistence type="inferred from homology"/>
<dbReference type="AlphaFoldDB" id="A0AAD7XJR3"/>
<sequence>MASDGDWEFVPQKPTHQRPAPPRRRQEPTARKGSGLLSVADVVEILEFDGADDVRAVALKPEASLGDHMVFASARSGTHLSSLANALVSVLKERGLGDNSHADGRRDPDDWVAVDCGNMLVHLLMPDYRDELDLEGRFDATAARELNVVDDVDDDEEEEKTVVWWRRTTEYRKSDFRNYAAAKKKKPPPVLKSPVPGPSRDEEEGMLRRRRHGPHHRRRAAA</sequence>
<feature type="region of interest" description="Disordered" evidence="2">
    <location>
        <begin position="1"/>
        <end position="33"/>
    </location>
</feature>
<protein>
    <recommendedName>
        <fullName evidence="5">Ribosomal silencing factor RsfS</fullName>
    </recommendedName>
</protein>
<accession>A0AAD7XJR3</accession>
<dbReference type="Gene3D" id="3.30.460.10">
    <property type="entry name" value="Beta Polymerase, domain 2"/>
    <property type="match status" value="1"/>
</dbReference>
<dbReference type="Proteomes" id="UP001230188">
    <property type="component" value="Unassembled WGS sequence"/>
</dbReference>
<keyword evidence="4" id="KW-1185">Reference proteome</keyword>
<dbReference type="PANTHER" id="PTHR21043">
    <property type="entry name" value="IOJAP SUPERFAMILY ORTHOLOG"/>
    <property type="match status" value="1"/>
</dbReference>
<feature type="compositionally biased region" description="Basic residues" evidence="2">
    <location>
        <begin position="208"/>
        <end position="222"/>
    </location>
</feature>
<organism evidence="3 4">
    <name type="scientific">Chrysophaeum taylorii</name>
    <dbReference type="NCBI Taxonomy" id="2483200"/>
    <lineage>
        <taxon>Eukaryota</taxon>
        <taxon>Sar</taxon>
        <taxon>Stramenopiles</taxon>
        <taxon>Ochrophyta</taxon>
        <taxon>Pelagophyceae</taxon>
        <taxon>Pelagomonadales</taxon>
        <taxon>Pelagomonadaceae</taxon>
        <taxon>Chrysophaeum</taxon>
    </lineage>
</organism>
<dbReference type="GO" id="GO:0017148">
    <property type="term" value="P:negative regulation of translation"/>
    <property type="evidence" value="ECO:0007669"/>
    <property type="project" value="TreeGrafter"/>
</dbReference>
<comment type="similarity">
    <text evidence="1">Belongs to the Iojap/RsfS family.</text>
</comment>
<dbReference type="PANTHER" id="PTHR21043:SF0">
    <property type="entry name" value="MITOCHONDRIAL ASSEMBLY OF RIBOSOMAL LARGE SUBUNIT PROTEIN 1"/>
    <property type="match status" value="1"/>
</dbReference>
<comment type="caution">
    <text evidence="3">The sequence shown here is derived from an EMBL/GenBank/DDBJ whole genome shotgun (WGS) entry which is preliminary data.</text>
</comment>
<evidence type="ECO:0000256" key="1">
    <source>
        <dbReference type="ARBA" id="ARBA00010574"/>
    </source>
</evidence>
<dbReference type="GO" id="GO:0043023">
    <property type="term" value="F:ribosomal large subunit binding"/>
    <property type="evidence" value="ECO:0007669"/>
    <property type="project" value="TreeGrafter"/>
</dbReference>
<reference evidence="3" key="1">
    <citation type="submission" date="2023-01" db="EMBL/GenBank/DDBJ databases">
        <title>Metagenome sequencing of chrysophaentin producing Chrysophaeum taylorii.</title>
        <authorList>
            <person name="Davison J."/>
            <person name="Bewley C."/>
        </authorList>
    </citation>
    <scope>NUCLEOTIDE SEQUENCE</scope>
    <source>
        <strain evidence="3">NIES-1699</strain>
    </source>
</reference>